<evidence type="ECO:0000313" key="2">
    <source>
        <dbReference type="EMBL" id="MDR7150044.1"/>
    </source>
</evidence>
<organism evidence="2 3">
    <name type="scientific">Hydrogenophaga palleronii</name>
    <dbReference type="NCBI Taxonomy" id="65655"/>
    <lineage>
        <taxon>Bacteria</taxon>
        <taxon>Pseudomonadati</taxon>
        <taxon>Pseudomonadota</taxon>
        <taxon>Betaproteobacteria</taxon>
        <taxon>Burkholderiales</taxon>
        <taxon>Comamonadaceae</taxon>
        <taxon>Hydrogenophaga</taxon>
    </lineage>
</organism>
<evidence type="ECO:0008006" key="4">
    <source>
        <dbReference type="Google" id="ProtNLM"/>
    </source>
</evidence>
<dbReference type="Proteomes" id="UP001265700">
    <property type="component" value="Unassembled WGS sequence"/>
</dbReference>
<gene>
    <name evidence="2" type="ORF">J2W49_001999</name>
</gene>
<feature type="signal peptide" evidence="1">
    <location>
        <begin position="1"/>
        <end position="17"/>
    </location>
</feature>
<proteinExistence type="predicted"/>
<comment type="caution">
    <text evidence="2">The sequence shown here is derived from an EMBL/GenBank/DDBJ whole genome shotgun (WGS) entry which is preliminary data.</text>
</comment>
<reference evidence="2 3" key="1">
    <citation type="submission" date="2023-07" db="EMBL/GenBank/DDBJ databases">
        <title>Sorghum-associated microbial communities from plants grown in Nebraska, USA.</title>
        <authorList>
            <person name="Schachtman D."/>
        </authorList>
    </citation>
    <scope>NUCLEOTIDE SEQUENCE [LARGE SCALE GENOMIC DNA]</scope>
    <source>
        <strain evidence="2 3">4249</strain>
    </source>
</reference>
<keyword evidence="3" id="KW-1185">Reference proteome</keyword>
<evidence type="ECO:0000313" key="3">
    <source>
        <dbReference type="Proteomes" id="UP001265700"/>
    </source>
</evidence>
<name>A0ABU1WLG6_9BURK</name>
<keyword evidence="1" id="KW-0732">Signal</keyword>
<feature type="chain" id="PRO_5046982801" description="Beta-barrel porin 2" evidence="1">
    <location>
        <begin position="18"/>
        <end position="365"/>
    </location>
</feature>
<sequence length="365" mass="39635">MKRVLMRRLLATSLVVAAPYGWAQHSLTVPLEVESVTNPGLAPDGEGRVTVFRLAPRYEIESVRDDVRTVLTMGVAIEQSSNTALSANRNLPDVGYTLELSRPTSVLSLSASYGRDSTRSSEFADFGRVSVDSTQETGVLGARWTKDLAPNTRMNLGAVHTRVSYDAPLLEDYHETAASIAIERDRGEDETYSLEASAARLVPDGESENDSRAGLLFRYERPLSEVLTLTSEVGVVRTSGSRSQTDPVGRLQLAYAGERFSTSVGWARNVAAGGTVGGYLRTQEVDWTLNYVVTSSTSLSLRASRAQSLAPEDTTGSSFSARLLSELTPFWSMSFGMEHRRLRAADGRASGNLVGLGLVYSHPNF</sequence>
<protein>
    <recommendedName>
        <fullName evidence="4">Beta-barrel porin 2</fullName>
    </recommendedName>
</protein>
<evidence type="ECO:0000256" key="1">
    <source>
        <dbReference type="SAM" id="SignalP"/>
    </source>
</evidence>
<dbReference type="RefSeq" id="WP_310315085.1">
    <property type="nucleotide sequence ID" value="NZ_JAVDWU010000003.1"/>
</dbReference>
<accession>A0ABU1WLG6</accession>
<dbReference type="EMBL" id="JAVDWU010000003">
    <property type="protein sequence ID" value="MDR7150044.1"/>
    <property type="molecule type" value="Genomic_DNA"/>
</dbReference>